<keyword evidence="5" id="KW-1185">Reference proteome</keyword>
<dbReference type="PANTHER" id="PTHR34982:SF1">
    <property type="entry name" value="FLAGELLAR ASSEMBLY PROTEIN FLIH"/>
    <property type="match status" value="1"/>
</dbReference>
<evidence type="ECO:0000313" key="5">
    <source>
        <dbReference type="Proteomes" id="UP001596056"/>
    </source>
</evidence>
<dbReference type="EMBL" id="JBHSNA010000003">
    <property type="protein sequence ID" value="MFC5565700.1"/>
    <property type="molecule type" value="Genomic_DNA"/>
</dbReference>
<evidence type="ECO:0000256" key="3">
    <source>
        <dbReference type="SAM" id="MobiDB-lite"/>
    </source>
</evidence>
<feature type="region of interest" description="Disordered" evidence="3">
    <location>
        <begin position="1"/>
        <end position="26"/>
    </location>
</feature>
<evidence type="ECO:0000256" key="2">
    <source>
        <dbReference type="ARBA" id="ARBA00022927"/>
    </source>
</evidence>
<reference evidence="5" key="1">
    <citation type="journal article" date="2019" name="Int. J. Syst. Evol. Microbiol.">
        <title>The Global Catalogue of Microorganisms (GCM) 10K type strain sequencing project: providing services to taxonomists for standard genome sequencing and annotation.</title>
        <authorList>
            <consortium name="The Broad Institute Genomics Platform"/>
            <consortium name="The Broad Institute Genome Sequencing Center for Infectious Disease"/>
            <person name="Wu L."/>
            <person name="Ma J."/>
        </authorList>
    </citation>
    <scope>NUCLEOTIDE SEQUENCE [LARGE SCALE GENOMIC DNA]</scope>
    <source>
        <strain evidence="5">KACC 11588</strain>
    </source>
</reference>
<gene>
    <name evidence="4" type="ORF">ACFPOC_04615</name>
</gene>
<accession>A0ABW0SA06</accession>
<dbReference type="PANTHER" id="PTHR34982">
    <property type="entry name" value="YOP PROTEINS TRANSLOCATION PROTEIN L"/>
    <property type="match status" value="1"/>
</dbReference>
<keyword evidence="2" id="KW-0653">Protein transport</keyword>
<proteinExistence type="predicted"/>
<organism evidence="4 5">
    <name type="scientific">Rubellimicrobium aerolatum</name>
    <dbReference type="NCBI Taxonomy" id="490979"/>
    <lineage>
        <taxon>Bacteria</taxon>
        <taxon>Pseudomonadati</taxon>
        <taxon>Pseudomonadota</taxon>
        <taxon>Alphaproteobacteria</taxon>
        <taxon>Rhodobacterales</taxon>
        <taxon>Roseobacteraceae</taxon>
        <taxon>Rubellimicrobium</taxon>
    </lineage>
</organism>
<sequence length="192" mass="20077">MGLMLESFDAAPPEPVPEEPAGPSAEWREGFAAGHAEGLSQGRAEAEAESAHLSAELARGLQDMAFGYAEARGQVLAALRPLVELLIERLLPQLAAEALGPWIAQAVLDAARADSAAPLVVDLHPDRIEAVRACLPPGMPATLRPDPALGPNAARLSTLHRESDLDIDACLGAIREALSALIDTSPGLLRHG</sequence>
<keyword evidence="1" id="KW-0813">Transport</keyword>
<evidence type="ECO:0000256" key="1">
    <source>
        <dbReference type="ARBA" id="ARBA00022448"/>
    </source>
</evidence>
<evidence type="ECO:0000313" key="4">
    <source>
        <dbReference type="EMBL" id="MFC5565700.1"/>
    </source>
</evidence>
<protein>
    <recommendedName>
        <fullName evidence="6">Flagellar biosynthesis protein</fullName>
    </recommendedName>
</protein>
<dbReference type="Proteomes" id="UP001596056">
    <property type="component" value="Unassembled WGS sequence"/>
</dbReference>
<evidence type="ECO:0008006" key="6">
    <source>
        <dbReference type="Google" id="ProtNLM"/>
    </source>
</evidence>
<dbReference type="RefSeq" id="WP_209838385.1">
    <property type="nucleotide sequence ID" value="NZ_JAGGJP010000003.1"/>
</dbReference>
<comment type="caution">
    <text evidence="4">The sequence shown here is derived from an EMBL/GenBank/DDBJ whole genome shotgun (WGS) entry which is preliminary data.</text>
</comment>
<dbReference type="InterPro" id="IPR051472">
    <property type="entry name" value="T3SS_Stator/FliH"/>
</dbReference>
<name>A0ABW0SA06_9RHOB</name>